<dbReference type="PANTHER" id="PTHR12217:SF4">
    <property type="entry name" value="EUKARYOTIC TRANSLATION INITIATION FACTOR 2D"/>
    <property type="match status" value="1"/>
</dbReference>
<dbReference type="Pfam" id="PF01253">
    <property type="entry name" value="SUI1"/>
    <property type="match status" value="1"/>
</dbReference>
<dbReference type="Proteomes" id="UP000000702">
    <property type="component" value="Unassembled WGS sequence"/>
</dbReference>
<dbReference type="Pfam" id="PF25304">
    <property type="entry name" value="WHD_eIF2D"/>
    <property type="match status" value="1"/>
</dbReference>
<dbReference type="InterPro" id="IPR039757">
    <property type="entry name" value="EIF2D"/>
</dbReference>
<proteinExistence type="predicted"/>
<reference evidence="2 3" key="2">
    <citation type="journal article" date="2012" name="Proc. Natl. Acad. Sci. U.S.A.">
        <title>Antigenic diversity is generated by distinct evolutionary mechanisms in African trypanosome species.</title>
        <authorList>
            <person name="Jackson A.P."/>
            <person name="Berry A."/>
            <person name="Aslett M."/>
            <person name="Allison H.C."/>
            <person name="Burton P."/>
            <person name="Vavrova-Anderson J."/>
            <person name="Brown R."/>
            <person name="Browne H."/>
            <person name="Corton N."/>
            <person name="Hauser H."/>
            <person name="Gamble J."/>
            <person name="Gilderthorp R."/>
            <person name="Marcello L."/>
            <person name="McQuillan J."/>
            <person name="Otto T.D."/>
            <person name="Quail M.A."/>
            <person name="Sanders M.J."/>
            <person name="van Tonder A."/>
            <person name="Ginger M.L."/>
            <person name="Field M.C."/>
            <person name="Barry J.D."/>
            <person name="Hertz-Fowler C."/>
            <person name="Berriman M."/>
        </authorList>
    </citation>
    <scope>NUCLEOTIDE SEQUENCE [LARGE SCALE GENOMIC DNA]</scope>
    <source>
        <strain evidence="2 3">IL3000</strain>
    </source>
</reference>
<comment type="caution">
    <text evidence="2">The sequence shown here is derived from an EMBL/GenBank/DDBJ whole genome shotgun (WGS) entry which is preliminary data.</text>
</comment>
<evidence type="ECO:0000259" key="1">
    <source>
        <dbReference type="PROSITE" id="PS50296"/>
    </source>
</evidence>
<protein>
    <submittedName>
        <fullName evidence="2">WGS project CAEQ00000000 data, annotated contig 1818</fullName>
    </submittedName>
</protein>
<dbReference type="InterPro" id="IPR001950">
    <property type="entry name" value="SUI1"/>
</dbReference>
<organism evidence="2 3">
    <name type="scientific">Trypanosoma congolense (strain IL3000)</name>
    <dbReference type="NCBI Taxonomy" id="1068625"/>
    <lineage>
        <taxon>Eukaryota</taxon>
        <taxon>Discoba</taxon>
        <taxon>Euglenozoa</taxon>
        <taxon>Kinetoplastea</taxon>
        <taxon>Metakinetoplastina</taxon>
        <taxon>Trypanosomatida</taxon>
        <taxon>Trypanosomatidae</taxon>
        <taxon>Trypanosoma</taxon>
        <taxon>Nannomonas</taxon>
    </lineage>
</organism>
<dbReference type="OMA" id="MFKKKCT"/>
<dbReference type="InterPro" id="IPR048248">
    <property type="entry name" value="PUA_eIF2d-like"/>
</dbReference>
<dbReference type="EMBL" id="CAEQ01001262">
    <property type="protein sequence ID" value="CCD13744.1"/>
    <property type="molecule type" value="Genomic_DNA"/>
</dbReference>
<keyword evidence="3" id="KW-1185">Reference proteome</keyword>
<name>F9W954_TRYCI</name>
<dbReference type="PROSITE" id="PS50296">
    <property type="entry name" value="SUI1"/>
    <property type="match status" value="1"/>
</dbReference>
<dbReference type="SUPFAM" id="SSF55159">
    <property type="entry name" value="eIF1-like"/>
    <property type="match status" value="1"/>
</dbReference>
<dbReference type="Pfam" id="PF26292">
    <property type="entry name" value="PUA_elF2D"/>
    <property type="match status" value="1"/>
</dbReference>
<evidence type="ECO:0000313" key="3">
    <source>
        <dbReference type="Proteomes" id="UP000000702"/>
    </source>
</evidence>
<dbReference type="CDD" id="cd21156">
    <property type="entry name" value="PUA_eIF2d-like"/>
    <property type="match status" value="1"/>
</dbReference>
<dbReference type="InterPro" id="IPR036877">
    <property type="entry name" value="SUI1_dom_sf"/>
</dbReference>
<dbReference type="GO" id="GO:0001731">
    <property type="term" value="P:formation of translation preinitiation complex"/>
    <property type="evidence" value="ECO:0007669"/>
    <property type="project" value="InterPro"/>
</dbReference>
<feature type="domain" description="SUI1" evidence="1">
    <location>
        <begin position="567"/>
        <end position="648"/>
    </location>
</feature>
<dbReference type="Gene3D" id="3.30.780.10">
    <property type="entry name" value="SUI1-like domain"/>
    <property type="match status" value="1"/>
</dbReference>
<dbReference type="PROSITE" id="PS50890">
    <property type="entry name" value="PUA"/>
    <property type="match status" value="1"/>
</dbReference>
<dbReference type="InterPro" id="IPR057429">
    <property type="entry name" value="WH_eIF2D"/>
</dbReference>
<dbReference type="GO" id="GO:0003743">
    <property type="term" value="F:translation initiation factor activity"/>
    <property type="evidence" value="ECO:0007669"/>
    <property type="project" value="InterPro"/>
</dbReference>
<dbReference type="PANTHER" id="PTHR12217">
    <property type="entry name" value="EUKARYOTIC TRANSLATION INITIATION FACTOR 2D"/>
    <property type="match status" value="1"/>
</dbReference>
<reference evidence="3" key="1">
    <citation type="submission" date="2011-07" db="EMBL/GenBank/DDBJ databases">
        <title>Divergent evolution of antigenic variation in African trypanosomes.</title>
        <authorList>
            <person name="Jackson A.P."/>
            <person name="Berry A."/>
            <person name="Allison H.C."/>
            <person name="Burton P."/>
            <person name="Anderson J."/>
            <person name="Aslett M."/>
            <person name="Brown R."/>
            <person name="Corton N."/>
            <person name="Harris D."/>
            <person name="Hauser H."/>
            <person name="Gamble J."/>
            <person name="Gilderthorp R."/>
            <person name="McQuillan J."/>
            <person name="Quail M.A."/>
            <person name="Sanders M."/>
            <person name="Van Tonder A."/>
            <person name="Ginger M.L."/>
            <person name="Donelson J.E."/>
            <person name="Field M.C."/>
            <person name="Barry J.D."/>
            <person name="Berriman M."/>
            <person name="Hertz-Fowler C."/>
        </authorList>
    </citation>
    <scope>NUCLEOTIDE SEQUENCE [LARGE SCALE GENOMIC DNA]</scope>
    <source>
        <strain evidence="3">IL3000</strain>
    </source>
</reference>
<dbReference type="InterPro" id="IPR015947">
    <property type="entry name" value="PUA-like_sf"/>
</dbReference>
<dbReference type="SUPFAM" id="SSF88697">
    <property type="entry name" value="PUA domain-like"/>
    <property type="match status" value="1"/>
</dbReference>
<dbReference type="VEuPathDB" id="TriTrypDB:TcIL3000_0_44520"/>
<dbReference type="Gene3D" id="3.10.400.20">
    <property type="match status" value="1"/>
</dbReference>
<accession>F9W954</accession>
<gene>
    <name evidence="2" type="ORF">TCIL3000_0_44520</name>
</gene>
<evidence type="ECO:0000313" key="2">
    <source>
        <dbReference type="EMBL" id="CCD13744.1"/>
    </source>
</evidence>
<dbReference type="AlphaFoldDB" id="F9W954"/>
<sequence length="660" mass="74150">MFHKKHIVKEQIFVGKKDARKIWEALYGFIGEENLECLESFWRRSDPVSRVEMKFSAGGCAAVFLVNQIPLAMTVSRLPEEADDTLSGRPQSVIPTLYTLLLMKLYYKGKNIDTGSFFGAGVFCRGPTSKYIISGAHLMMPGIVERRVRGDASLSVGDLVFVYSLGNLCPYAVGFATDNLVNLEEFGRGVYVVHCYKDYLWNSYHTMFCGLCPPTLTLPATFKDNEVCEVASSQANCLCDDVGETHPDRRLSIVTDVASESYTENEEIMESAAEIFSVEDNVLDFALCEAIKELSQSRLPLALGEFIPLLLSNFPRFRNKRFDIDFKRTKYKKALSYLLQRGEVISVSEVTKGNFFVTEVNKASVLYCRHRQIYCDFLREFHVPLKGEEDLASDQRTIKNGSKKEIKRRIKSIETLYSPKGRRMLNLQRLLCTGCVPNQPDCVVDVGETSDGHRTYSEVGSDDDFLGKHYSRKHLNGALRKYITSQNILRLGEKGEIPRVLLDPLLAPLLTDSVAEIPITELEDLVITKLFTPVTEILLETTHTVDGASLSGSSISRLIKKGTLPKLLLYSEKRAGRKVVTIVTHLDDYGFELVPLSNLWKQQLSTACTVVDPSKEMLKVKPGTKVSLELHLGGNWVPKLKAILERDLGFPQHLITIRGE</sequence>